<keyword evidence="4" id="KW-0443">Lipid metabolism</keyword>
<feature type="compositionally biased region" description="Acidic residues" evidence="5">
    <location>
        <begin position="300"/>
        <end position="310"/>
    </location>
</feature>
<dbReference type="InterPro" id="IPR018247">
    <property type="entry name" value="EF_Hand_1_Ca_BS"/>
</dbReference>
<evidence type="ECO:0000256" key="3">
    <source>
        <dbReference type="ARBA" id="ARBA00023674"/>
    </source>
</evidence>
<dbReference type="SUPFAM" id="SSF51695">
    <property type="entry name" value="PLC-like phosphodiesterases"/>
    <property type="match status" value="1"/>
</dbReference>
<evidence type="ECO:0000256" key="5">
    <source>
        <dbReference type="SAM" id="MobiDB-lite"/>
    </source>
</evidence>
<comment type="cofactor">
    <cofactor evidence="1">
        <name>Ca(2+)</name>
        <dbReference type="ChEBI" id="CHEBI:29108"/>
    </cofactor>
</comment>
<evidence type="ECO:0000256" key="2">
    <source>
        <dbReference type="ARBA" id="ARBA00022837"/>
    </source>
</evidence>
<dbReference type="GO" id="GO:0016042">
    <property type="term" value="P:lipid catabolic process"/>
    <property type="evidence" value="ECO:0007669"/>
    <property type="project" value="UniProtKB-KW"/>
</dbReference>
<dbReference type="Gene3D" id="3.20.20.190">
    <property type="entry name" value="Phosphatidylinositol (PI) phosphodiesterase"/>
    <property type="match status" value="2"/>
</dbReference>
<keyword evidence="4" id="KW-0378">Hydrolase</keyword>
<feature type="region of interest" description="Disordered" evidence="5">
    <location>
        <begin position="1"/>
        <end position="20"/>
    </location>
</feature>
<dbReference type="InterPro" id="IPR011993">
    <property type="entry name" value="PH-like_dom_sf"/>
</dbReference>
<keyword evidence="2" id="KW-0106">Calcium</keyword>
<evidence type="ECO:0000313" key="8">
    <source>
        <dbReference type="Proteomes" id="UP000095283"/>
    </source>
</evidence>
<proteinExistence type="predicted"/>
<name>A0A1I7WNA3_HETBA</name>
<dbReference type="SMART" id="SM00148">
    <property type="entry name" value="PLCXc"/>
    <property type="match status" value="1"/>
</dbReference>
<dbReference type="Proteomes" id="UP000095283">
    <property type="component" value="Unplaced"/>
</dbReference>
<dbReference type="SUPFAM" id="SSF47473">
    <property type="entry name" value="EF-hand"/>
    <property type="match status" value="1"/>
</dbReference>
<dbReference type="PROSITE" id="PS50003">
    <property type="entry name" value="PH_DOMAIN"/>
    <property type="match status" value="1"/>
</dbReference>
<dbReference type="InterPro" id="IPR001849">
    <property type="entry name" value="PH_domain"/>
</dbReference>
<keyword evidence="4" id="KW-0442">Lipid degradation</keyword>
<dbReference type="WBParaSite" id="Hba_06614">
    <property type="protein sequence ID" value="Hba_06614"/>
    <property type="gene ID" value="Hba_06614"/>
</dbReference>
<comment type="catalytic activity">
    <reaction evidence="3">
        <text>a 1,2-diacyl-sn-glycero-3-phospho-(1D-myo-inositol-4,5-bisphosphate) + H2O = 1D-myo-inositol 1,4,5-trisphosphate + a 1,2-diacyl-sn-glycerol + H(+)</text>
        <dbReference type="Rhea" id="RHEA:33179"/>
        <dbReference type="ChEBI" id="CHEBI:15377"/>
        <dbReference type="ChEBI" id="CHEBI:15378"/>
        <dbReference type="ChEBI" id="CHEBI:17815"/>
        <dbReference type="ChEBI" id="CHEBI:58456"/>
        <dbReference type="ChEBI" id="CHEBI:203600"/>
        <dbReference type="EC" id="3.1.4.11"/>
    </reaction>
    <physiologicalReaction direction="left-to-right" evidence="3">
        <dbReference type="Rhea" id="RHEA:33180"/>
    </physiologicalReaction>
</comment>
<evidence type="ECO:0000256" key="1">
    <source>
        <dbReference type="ARBA" id="ARBA00001913"/>
    </source>
</evidence>
<protein>
    <recommendedName>
        <fullName evidence="4">Phosphoinositide phospholipase C</fullName>
        <ecNumber evidence="4">3.1.4.11</ecNumber>
    </recommendedName>
</protein>
<dbReference type="PANTHER" id="PTHR10336:SF209">
    <property type="entry name" value="PHOSPHOINOSITIDE PHOSPHOLIPASE C"/>
    <property type="match status" value="1"/>
</dbReference>
<dbReference type="InterPro" id="IPR000909">
    <property type="entry name" value="PLipase_C_PInositol-sp_X_dom"/>
</dbReference>
<dbReference type="PROSITE" id="PS00018">
    <property type="entry name" value="EF_HAND_1"/>
    <property type="match status" value="1"/>
</dbReference>
<evidence type="ECO:0000256" key="4">
    <source>
        <dbReference type="RuleBase" id="RU361133"/>
    </source>
</evidence>
<dbReference type="InterPro" id="IPR039504">
    <property type="entry name" value="PLC-delta3_EF-hand"/>
</dbReference>
<accession>A0A1I7WNA3</accession>
<dbReference type="GO" id="GO:0004435">
    <property type="term" value="F:phosphatidylinositol-4,5-bisphosphate phospholipase C activity"/>
    <property type="evidence" value="ECO:0007669"/>
    <property type="project" value="UniProtKB-EC"/>
</dbReference>
<dbReference type="PROSITE" id="PS50222">
    <property type="entry name" value="EF_HAND_2"/>
    <property type="match status" value="1"/>
</dbReference>
<dbReference type="EC" id="3.1.4.11" evidence="4"/>
<dbReference type="InterPro" id="IPR001192">
    <property type="entry name" value="PI-PLC_fam"/>
</dbReference>
<dbReference type="GO" id="GO:0005886">
    <property type="term" value="C:plasma membrane"/>
    <property type="evidence" value="ECO:0007669"/>
    <property type="project" value="TreeGrafter"/>
</dbReference>
<evidence type="ECO:0000259" key="6">
    <source>
        <dbReference type="PROSITE" id="PS50003"/>
    </source>
</evidence>
<keyword evidence="8" id="KW-1185">Reference proteome</keyword>
<evidence type="ECO:0000259" key="7">
    <source>
        <dbReference type="PROSITE" id="PS50222"/>
    </source>
</evidence>
<dbReference type="Gene3D" id="1.10.238.10">
    <property type="entry name" value="EF-hand"/>
    <property type="match status" value="1"/>
</dbReference>
<dbReference type="PRINTS" id="PR00390">
    <property type="entry name" value="PHPHLIPASEC"/>
</dbReference>
<dbReference type="SUPFAM" id="SSF50729">
    <property type="entry name" value="PH domain-like"/>
    <property type="match status" value="1"/>
</dbReference>
<dbReference type="InterPro" id="IPR017946">
    <property type="entry name" value="PLC-like_Pdiesterase_TIM-brl"/>
</dbReference>
<dbReference type="GO" id="GO:0005509">
    <property type="term" value="F:calcium ion binding"/>
    <property type="evidence" value="ECO:0007669"/>
    <property type="project" value="InterPro"/>
</dbReference>
<dbReference type="InterPro" id="IPR011992">
    <property type="entry name" value="EF-hand-dom_pair"/>
</dbReference>
<dbReference type="PROSITE" id="PS50007">
    <property type="entry name" value="PIPLC_X_DOMAIN"/>
    <property type="match status" value="2"/>
</dbReference>
<dbReference type="InterPro" id="IPR002048">
    <property type="entry name" value="EF_hand_dom"/>
</dbReference>
<feature type="compositionally biased region" description="Basic and acidic residues" evidence="5">
    <location>
        <begin position="1"/>
        <end position="19"/>
    </location>
</feature>
<feature type="region of interest" description="Disordered" evidence="5">
    <location>
        <begin position="300"/>
        <end position="325"/>
    </location>
</feature>
<feature type="domain" description="EF-hand" evidence="7">
    <location>
        <begin position="113"/>
        <end position="148"/>
    </location>
</feature>
<feature type="domain" description="PH" evidence="6">
    <location>
        <begin position="1"/>
        <end position="103"/>
    </location>
</feature>
<dbReference type="AlphaFoldDB" id="A0A1I7WNA3"/>
<reference evidence="9" key="1">
    <citation type="submission" date="2016-11" db="UniProtKB">
        <authorList>
            <consortium name="WormBaseParasite"/>
        </authorList>
    </citation>
    <scope>IDENTIFICATION</scope>
</reference>
<dbReference type="GO" id="GO:0035556">
    <property type="term" value="P:intracellular signal transduction"/>
    <property type="evidence" value="ECO:0007669"/>
    <property type="project" value="InterPro"/>
</dbReference>
<dbReference type="Pfam" id="PF14788">
    <property type="entry name" value="EF-hand_10"/>
    <property type="match status" value="1"/>
</dbReference>
<dbReference type="Gene3D" id="2.30.29.30">
    <property type="entry name" value="Pleckstrin-homology domain (PH domain)/Phosphotyrosine-binding domain (PTB)"/>
    <property type="match status" value="1"/>
</dbReference>
<organism evidence="8 9">
    <name type="scientific">Heterorhabditis bacteriophora</name>
    <name type="common">Entomopathogenic nematode worm</name>
    <dbReference type="NCBI Taxonomy" id="37862"/>
    <lineage>
        <taxon>Eukaryota</taxon>
        <taxon>Metazoa</taxon>
        <taxon>Ecdysozoa</taxon>
        <taxon>Nematoda</taxon>
        <taxon>Chromadorea</taxon>
        <taxon>Rhabditida</taxon>
        <taxon>Rhabditina</taxon>
        <taxon>Rhabditomorpha</taxon>
        <taxon>Strongyloidea</taxon>
        <taxon>Heterorhabditidae</taxon>
        <taxon>Heterorhabditis</taxon>
    </lineage>
</organism>
<evidence type="ECO:0000313" key="9">
    <source>
        <dbReference type="WBParaSite" id="Hba_06614"/>
    </source>
</evidence>
<sequence length="325" mass="37065">MDDTRGGRNPEEDKKRAQEDVNWAETGTLLLPLTDLLEVRADYNTDNLHKAAKSYEFQEAAPESHCFSVIFTHTKFLHKSVDFAAENREARDKWVSALSHLISVAKEQRVHFNETAWLVEKFHQADTNKNGSLSFEEVWNLLKKMNLQISEKYAKAIFRVGMRRLLQSRWGNILKPGHESIWQDMDQPLSHYFCNSSHNTYLTGLQLKGEATVEGYIAALRKGARLLELDLFDGDHGEPVITHKRTLIEPITLRNSLEAIKILGDMLYKSPRESNRMPLPSPNQLKRKILLRGKKIITSDDVEDAEEDNDSPTTDKVGVSHNSSG</sequence>
<dbReference type="Pfam" id="PF00388">
    <property type="entry name" value="PI-PLC-X"/>
    <property type="match status" value="1"/>
</dbReference>
<dbReference type="PANTHER" id="PTHR10336">
    <property type="entry name" value="PHOSPHOINOSITIDE-SPECIFIC PHOSPHOLIPASE C FAMILY PROTEIN"/>
    <property type="match status" value="1"/>
</dbReference>